<dbReference type="InterPro" id="IPR014710">
    <property type="entry name" value="RmlC-like_jellyroll"/>
</dbReference>
<dbReference type="Proteomes" id="UP001206639">
    <property type="component" value="Unassembled WGS sequence"/>
</dbReference>
<comment type="caution">
    <text evidence="1">The sequence shown here is derived from an EMBL/GenBank/DDBJ whole genome shotgun (WGS) entry which is preliminary data.</text>
</comment>
<name>A0ABT2M6W7_9MYCO</name>
<dbReference type="Gene3D" id="2.60.120.10">
    <property type="entry name" value="Jelly Rolls"/>
    <property type="match status" value="2"/>
</dbReference>
<accession>A0ABT2M6W7</accession>
<evidence type="ECO:0000313" key="1">
    <source>
        <dbReference type="EMBL" id="MCT7658011.1"/>
    </source>
</evidence>
<organism evidence="1 2">
    <name type="scientific">Mycobacterium deserti</name>
    <dbReference type="NCBI Taxonomy" id="2978347"/>
    <lineage>
        <taxon>Bacteria</taxon>
        <taxon>Bacillati</taxon>
        <taxon>Actinomycetota</taxon>
        <taxon>Actinomycetes</taxon>
        <taxon>Mycobacteriales</taxon>
        <taxon>Mycobacteriaceae</taxon>
        <taxon>Mycobacterium</taxon>
    </lineage>
</organism>
<evidence type="ECO:0008006" key="3">
    <source>
        <dbReference type="Google" id="ProtNLM"/>
    </source>
</evidence>
<protein>
    <recommendedName>
        <fullName evidence="3">Homogentisate 1,2-dioxygenase</fullName>
    </recommendedName>
</protein>
<proteinExistence type="predicted"/>
<keyword evidence="2" id="KW-1185">Reference proteome</keyword>
<evidence type="ECO:0000313" key="2">
    <source>
        <dbReference type="Proteomes" id="UP001206639"/>
    </source>
</evidence>
<dbReference type="EMBL" id="JAODWD010000002">
    <property type="protein sequence ID" value="MCT7658011.1"/>
    <property type="molecule type" value="Genomic_DNA"/>
</dbReference>
<gene>
    <name evidence="1" type="ORF">N4S67_06210</name>
</gene>
<dbReference type="RefSeq" id="WP_260992102.1">
    <property type="nucleotide sequence ID" value="NZ_JAODWD010000002.1"/>
</dbReference>
<reference evidence="2" key="1">
    <citation type="submission" date="2023-07" db="EMBL/GenBank/DDBJ databases">
        <authorList>
            <person name="Deng Y."/>
            <person name="Zhang Y.-Q."/>
        </authorList>
    </citation>
    <scope>NUCLEOTIDE SEQUENCE [LARGE SCALE GENOMIC DNA]</scope>
    <source>
        <strain evidence="2">CPCC 205710</strain>
    </source>
</reference>
<dbReference type="SUPFAM" id="SSF51182">
    <property type="entry name" value="RmlC-like cupins"/>
    <property type="match status" value="2"/>
</dbReference>
<sequence length="337" mass="37733">MLEAQDVFPFGTASHVLTRTEELLLGLTDDAPPYGGAGQPLDVVHFDIAFQPKEFAPPVGVYEGEYLRLEWQQMDFRQPFYHRNADVDELSYQIAGFRTLMTELGTVELEPGDYSLIPRGVAHDNYGRQESHLLFYIPAPVQLLPPVLRTSEPRIPPFPGWEQAPKLEFTTDCLGGPGHPPVSISPVDERQLLEQVDNETARLEVVRGDRQSTGTTWLYRGDDVVLGHCHQPDDDGRHYIRHLDADEVQYQISGQRTLVTQRGALTLEPGDFVRIPVGVAFASIHAEPSAHIRLASRRPLPQVAPGCKKGQVISPLEIERLRNDCRPRVTPERGADD</sequence>
<dbReference type="InterPro" id="IPR011051">
    <property type="entry name" value="RmlC_Cupin_sf"/>
</dbReference>